<keyword evidence="1 2" id="KW-0597">Phosphoprotein</keyword>
<dbReference type="Gene3D" id="3.40.50.2300">
    <property type="match status" value="1"/>
</dbReference>
<dbReference type="SUPFAM" id="SSF52172">
    <property type="entry name" value="CheY-like"/>
    <property type="match status" value="1"/>
</dbReference>
<dbReference type="OrthoDB" id="9813953at2"/>
<sequence length="159" mass="17723">MNDIHRPAITALHKKEEDVCIAAKPTLPSKSTARPVGETSILIVEDDEAIRIGTQMRIAQKGYQTITAIDGWEGWEMATERLPDLILMDIRMPRMDGLTALAKLKQNQRTMAIPVVIVSASPGDQNNALESGAEYFLRKPYAHEHLFEILSTALTQQEN</sequence>
<dbReference type="EMBL" id="CP036262">
    <property type="protein sequence ID" value="QDS95787.1"/>
    <property type="molecule type" value="Genomic_DNA"/>
</dbReference>
<feature type="domain" description="Response regulatory" evidence="3">
    <location>
        <begin position="40"/>
        <end position="154"/>
    </location>
</feature>
<dbReference type="InterPro" id="IPR001789">
    <property type="entry name" value="Sig_transdc_resp-reg_receiver"/>
</dbReference>
<proteinExistence type="predicted"/>
<dbReference type="KEGG" id="rml:FF011L_45880"/>
<organism evidence="4 5">
    <name type="scientific">Roseimaritima multifibrata</name>
    <dbReference type="NCBI Taxonomy" id="1930274"/>
    <lineage>
        <taxon>Bacteria</taxon>
        <taxon>Pseudomonadati</taxon>
        <taxon>Planctomycetota</taxon>
        <taxon>Planctomycetia</taxon>
        <taxon>Pirellulales</taxon>
        <taxon>Pirellulaceae</taxon>
        <taxon>Roseimaritima</taxon>
    </lineage>
</organism>
<dbReference type="CDD" id="cd00156">
    <property type="entry name" value="REC"/>
    <property type="match status" value="1"/>
</dbReference>
<dbReference type="PROSITE" id="PS50110">
    <property type="entry name" value="RESPONSE_REGULATORY"/>
    <property type="match status" value="1"/>
</dbReference>
<evidence type="ECO:0000259" key="3">
    <source>
        <dbReference type="PROSITE" id="PS50110"/>
    </source>
</evidence>
<evidence type="ECO:0000313" key="4">
    <source>
        <dbReference type="EMBL" id="QDS95787.1"/>
    </source>
</evidence>
<dbReference type="PANTHER" id="PTHR44591">
    <property type="entry name" value="STRESS RESPONSE REGULATOR PROTEIN 1"/>
    <property type="match status" value="1"/>
</dbReference>
<dbReference type="AlphaFoldDB" id="A0A517MM01"/>
<dbReference type="RefSeq" id="WP_145354023.1">
    <property type="nucleotide sequence ID" value="NZ_CP036262.1"/>
</dbReference>
<gene>
    <name evidence="4" type="primary">pleD_6</name>
    <name evidence="4" type="ORF">FF011L_45880</name>
</gene>
<dbReference type="Proteomes" id="UP000320672">
    <property type="component" value="Chromosome"/>
</dbReference>
<reference evidence="4 5" key="1">
    <citation type="submission" date="2019-02" db="EMBL/GenBank/DDBJ databases">
        <title>Deep-cultivation of Planctomycetes and their phenomic and genomic characterization uncovers novel biology.</title>
        <authorList>
            <person name="Wiegand S."/>
            <person name="Jogler M."/>
            <person name="Boedeker C."/>
            <person name="Pinto D."/>
            <person name="Vollmers J."/>
            <person name="Rivas-Marin E."/>
            <person name="Kohn T."/>
            <person name="Peeters S.H."/>
            <person name="Heuer A."/>
            <person name="Rast P."/>
            <person name="Oberbeckmann S."/>
            <person name="Bunk B."/>
            <person name="Jeske O."/>
            <person name="Meyerdierks A."/>
            <person name="Storesund J.E."/>
            <person name="Kallscheuer N."/>
            <person name="Luecker S."/>
            <person name="Lage O.M."/>
            <person name="Pohl T."/>
            <person name="Merkel B.J."/>
            <person name="Hornburger P."/>
            <person name="Mueller R.-W."/>
            <person name="Bruemmer F."/>
            <person name="Labrenz M."/>
            <person name="Spormann A.M."/>
            <person name="Op den Camp H."/>
            <person name="Overmann J."/>
            <person name="Amann R."/>
            <person name="Jetten M.S.M."/>
            <person name="Mascher T."/>
            <person name="Medema M.H."/>
            <person name="Devos D.P."/>
            <person name="Kaster A.-K."/>
            <person name="Ovreas L."/>
            <person name="Rohde M."/>
            <person name="Galperin M.Y."/>
            <person name="Jogler C."/>
        </authorList>
    </citation>
    <scope>NUCLEOTIDE SEQUENCE [LARGE SCALE GENOMIC DNA]</scope>
    <source>
        <strain evidence="4 5">FF011L</strain>
    </source>
</reference>
<dbReference type="InterPro" id="IPR011006">
    <property type="entry name" value="CheY-like_superfamily"/>
</dbReference>
<keyword evidence="5" id="KW-1185">Reference proteome</keyword>
<feature type="modified residue" description="4-aspartylphosphate" evidence="2">
    <location>
        <position position="89"/>
    </location>
</feature>
<protein>
    <submittedName>
        <fullName evidence="4">Response regulator PleD</fullName>
    </submittedName>
</protein>
<dbReference type="InterPro" id="IPR050595">
    <property type="entry name" value="Bact_response_regulator"/>
</dbReference>
<dbReference type="GO" id="GO:0000160">
    <property type="term" value="P:phosphorelay signal transduction system"/>
    <property type="evidence" value="ECO:0007669"/>
    <property type="project" value="InterPro"/>
</dbReference>
<dbReference type="SMART" id="SM00448">
    <property type="entry name" value="REC"/>
    <property type="match status" value="1"/>
</dbReference>
<evidence type="ECO:0000313" key="5">
    <source>
        <dbReference type="Proteomes" id="UP000320672"/>
    </source>
</evidence>
<evidence type="ECO:0000256" key="2">
    <source>
        <dbReference type="PROSITE-ProRule" id="PRU00169"/>
    </source>
</evidence>
<evidence type="ECO:0000256" key="1">
    <source>
        <dbReference type="ARBA" id="ARBA00022553"/>
    </source>
</evidence>
<dbReference type="PANTHER" id="PTHR44591:SF23">
    <property type="entry name" value="CHEY SUBFAMILY"/>
    <property type="match status" value="1"/>
</dbReference>
<accession>A0A517MM01</accession>
<dbReference type="Pfam" id="PF00072">
    <property type="entry name" value="Response_reg"/>
    <property type="match status" value="1"/>
</dbReference>
<name>A0A517MM01_9BACT</name>